<evidence type="ECO:0000256" key="8">
    <source>
        <dbReference type="ARBA" id="ARBA00023136"/>
    </source>
</evidence>
<dbReference type="InterPro" id="IPR003675">
    <property type="entry name" value="Rce1/LyrA-like_dom"/>
</dbReference>
<dbReference type="AlphaFoldDB" id="A0A058ZB22"/>
<comment type="subcellular location">
    <subcellularLocation>
        <location evidence="1">Endoplasmic reticulum membrane</location>
        <topology evidence="1">Multi-pass membrane protein</topology>
    </subcellularLocation>
</comment>
<dbReference type="PANTHER" id="PTHR13046:SF0">
    <property type="entry name" value="CAAX PRENYL PROTEASE 2"/>
    <property type="match status" value="1"/>
</dbReference>
<evidence type="ECO:0000256" key="2">
    <source>
        <dbReference type="ARBA" id="ARBA00006897"/>
    </source>
</evidence>
<evidence type="ECO:0000256" key="5">
    <source>
        <dbReference type="ARBA" id="ARBA00022801"/>
    </source>
</evidence>
<keyword evidence="14" id="KW-1185">Reference proteome</keyword>
<organism evidence="13">
    <name type="scientific">Fonticula alba</name>
    <name type="common">Slime mold</name>
    <dbReference type="NCBI Taxonomy" id="691883"/>
    <lineage>
        <taxon>Eukaryota</taxon>
        <taxon>Rotosphaerida</taxon>
        <taxon>Fonticulaceae</taxon>
        <taxon>Fonticula</taxon>
    </lineage>
</organism>
<protein>
    <recommendedName>
        <fullName evidence="10">intramembrane prenyl-peptidase Rce1</fullName>
        <ecNumber evidence="10">3.4.26.1</ecNumber>
    </recommendedName>
</protein>
<comment type="catalytic activity">
    <reaction evidence="9">
        <text>Hydrolyzes the peptide bond -P2-(S-farnesyl or geranylgeranyl)C-P1'-P2'-P3'-COOH where P1' and P2' are amino acids with aliphatic sidechains and P3' is any C-terminal residue.</text>
        <dbReference type="EC" id="3.4.26.1"/>
    </reaction>
</comment>
<dbReference type="GO" id="GO:0071586">
    <property type="term" value="P:CAAX-box protein processing"/>
    <property type="evidence" value="ECO:0007669"/>
    <property type="project" value="InterPro"/>
</dbReference>
<evidence type="ECO:0000256" key="3">
    <source>
        <dbReference type="ARBA" id="ARBA00022670"/>
    </source>
</evidence>
<evidence type="ECO:0000313" key="13">
    <source>
        <dbReference type="EMBL" id="KCV71131.1"/>
    </source>
</evidence>
<dbReference type="GO" id="GO:0004222">
    <property type="term" value="F:metalloendopeptidase activity"/>
    <property type="evidence" value="ECO:0007669"/>
    <property type="project" value="InterPro"/>
</dbReference>
<evidence type="ECO:0000313" key="14">
    <source>
        <dbReference type="Proteomes" id="UP000030693"/>
    </source>
</evidence>
<evidence type="ECO:0000259" key="12">
    <source>
        <dbReference type="Pfam" id="PF02517"/>
    </source>
</evidence>
<comment type="similarity">
    <text evidence="2">Belongs to the peptidase U48 family.</text>
</comment>
<dbReference type="OrthoDB" id="271604at2759"/>
<feature type="domain" description="CAAX prenyl protease 2/Lysostaphin resistance protein A-like" evidence="12">
    <location>
        <begin position="148"/>
        <end position="256"/>
    </location>
</feature>
<keyword evidence="3" id="KW-0645">Protease</keyword>
<keyword evidence="4 11" id="KW-0812">Transmembrane</keyword>
<evidence type="ECO:0000256" key="4">
    <source>
        <dbReference type="ARBA" id="ARBA00022692"/>
    </source>
</evidence>
<dbReference type="eggNOG" id="KOG4130">
    <property type="taxonomic scope" value="Eukaryota"/>
</dbReference>
<keyword evidence="5" id="KW-0378">Hydrolase</keyword>
<dbReference type="GeneID" id="20526807"/>
<evidence type="ECO:0000256" key="9">
    <source>
        <dbReference type="ARBA" id="ARBA00047280"/>
    </source>
</evidence>
<proteinExistence type="inferred from homology"/>
<dbReference type="EC" id="3.4.26.1" evidence="10"/>
<dbReference type="STRING" id="691883.A0A058ZB22"/>
<reference evidence="13" key="1">
    <citation type="submission" date="2013-04" db="EMBL/GenBank/DDBJ databases">
        <title>The Genome Sequence of Fonticula alba ATCC 38817.</title>
        <authorList>
            <consortium name="The Broad Institute Genomics Platform"/>
            <person name="Russ C."/>
            <person name="Cuomo C."/>
            <person name="Burger G."/>
            <person name="Gray M.W."/>
            <person name="Holland P.W.H."/>
            <person name="King N."/>
            <person name="Lang F.B.F."/>
            <person name="Roger A.J."/>
            <person name="Ruiz-Trillo I."/>
            <person name="Brown M."/>
            <person name="Walker B."/>
            <person name="Young S."/>
            <person name="Zeng Q."/>
            <person name="Gargeya S."/>
            <person name="Fitzgerald M."/>
            <person name="Haas B."/>
            <person name="Abouelleil A."/>
            <person name="Allen A.W."/>
            <person name="Alvarado L."/>
            <person name="Arachchi H.M."/>
            <person name="Berlin A.M."/>
            <person name="Chapman S.B."/>
            <person name="Gainer-Dewar J."/>
            <person name="Goldberg J."/>
            <person name="Griggs A."/>
            <person name="Gujja S."/>
            <person name="Hansen M."/>
            <person name="Howarth C."/>
            <person name="Imamovic A."/>
            <person name="Ireland A."/>
            <person name="Larimer J."/>
            <person name="McCowan C."/>
            <person name="Murphy C."/>
            <person name="Pearson M."/>
            <person name="Poon T.W."/>
            <person name="Priest M."/>
            <person name="Roberts A."/>
            <person name="Saif S."/>
            <person name="Shea T."/>
            <person name="Sisk P."/>
            <person name="Sykes S."/>
            <person name="Wortman J."/>
            <person name="Nusbaum C."/>
            <person name="Birren B."/>
        </authorList>
    </citation>
    <scope>NUCLEOTIDE SEQUENCE [LARGE SCALE GENOMIC DNA]</scope>
    <source>
        <strain evidence="13">ATCC 38817</strain>
    </source>
</reference>
<accession>A0A058ZB22</accession>
<feature type="transmembrane region" description="Helical" evidence="11">
    <location>
        <begin position="243"/>
        <end position="261"/>
    </location>
</feature>
<feature type="transmembrane region" description="Helical" evidence="11">
    <location>
        <begin position="20"/>
        <end position="43"/>
    </location>
</feature>
<feature type="transmembrane region" description="Helical" evidence="11">
    <location>
        <begin position="273"/>
        <end position="292"/>
    </location>
</feature>
<dbReference type="InterPro" id="IPR039731">
    <property type="entry name" value="Rce1"/>
</dbReference>
<feature type="transmembrane region" description="Helical" evidence="11">
    <location>
        <begin position="95"/>
        <end position="122"/>
    </location>
</feature>
<evidence type="ECO:0000256" key="10">
    <source>
        <dbReference type="ARBA" id="ARBA00049729"/>
    </source>
</evidence>
<feature type="transmembrane region" description="Helical" evidence="11">
    <location>
        <begin position="63"/>
        <end position="83"/>
    </location>
</feature>
<evidence type="ECO:0000256" key="7">
    <source>
        <dbReference type="ARBA" id="ARBA00022989"/>
    </source>
</evidence>
<dbReference type="OMA" id="HSFCNWC"/>
<keyword evidence="6" id="KW-0256">Endoplasmic reticulum</keyword>
<feature type="transmembrane region" description="Helical" evidence="11">
    <location>
        <begin position="213"/>
        <end position="237"/>
    </location>
</feature>
<dbReference type="GO" id="GO:0005789">
    <property type="term" value="C:endoplasmic reticulum membrane"/>
    <property type="evidence" value="ECO:0007669"/>
    <property type="project" value="UniProtKB-SubCell"/>
</dbReference>
<dbReference type="Pfam" id="PF02517">
    <property type="entry name" value="Rce1-like"/>
    <property type="match status" value="1"/>
</dbReference>
<dbReference type="PANTHER" id="PTHR13046">
    <property type="entry name" value="PROTEASE U48 CAAX PRENYL PROTEASE RCE1"/>
    <property type="match status" value="1"/>
</dbReference>
<feature type="transmembrane region" description="Helical" evidence="11">
    <location>
        <begin position="177"/>
        <end position="193"/>
    </location>
</feature>
<dbReference type="EMBL" id="KB932203">
    <property type="protein sequence ID" value="KCV71131.1"/>
    <property type="molecule type" value="Genomic_DNA"/>
</dbReference>
<gene>
    <name evidence="13" type="ORF">H696_02082</name>
</gene>
<evidence type="ECO:0000256" key="1">
    <source>
        <dbReference type="ARBA" id="ARBA00004477"/>
    </source>
</evidence>
<name>A0A058ZB22_FONAL</name>
<sequence length="307" mass="33889">MAVQLLSLPRPGESLAEMSVSPGLAVAWGLFIGVSFVASFFFLRVPPAASRDDPTVIMARIKAVSASIVISLVLTYLLLNYLGVEDPAALMGFRWTGLGLALVLPIPLFMCFFLGSFVLAYFELELPGQMYFNFSRDVVAPLSEPSGWRNWIFAPFAEELAFRSCIFPLMFLSGFRSPWIHLLVSLYFGVAHLNHLRDIRARNIAAKHPRPTVAALVVVLVQLVYTSIFGTLAAYIYYRTGHILAAIMSHVVCNVMGFPSFGQIQNHPKQAWLIWASFALGIGIFCLLLGPLTDPVLFGNGVFFHLA</sequence>
<keyword evidence="7 11" id="KW-1133">Transmembrane helix</keyword>
<dbReference type="RefSeq" id="XP_009494254.1">
    <property type="nucleotide sequence ID" value="XM_009495979.1"/>
</dbReference>
<keyword evidence="8 11" id="KW-0472">Membrane</keyword>
<evidence type="ECO:0000256" key="6">
    <source>
        <dbReference type="ARBA" id="ARBA00022824"/>
    </source>
</evidence>
<dbReference type="Proteomes" id="UP000030693">
    <property type="component" value="Unassembled WGS sequence"/>
</dbReference>
<evidence type="ECO:0000256" key="11">
    <source>
        <dbReference type="SAM" id="Phobius"/>
    </source>
</evidence>